<evidence type="ECO:0000256" key="1">
    <source>
        <dbReference type="SAM" id="MobiDB-lite"/>
    </source>
</evidence>
<accession>A0A3B4V1N2</accession>
<feature type="region of interest" description="Disordered" evidence="1">
    <location>
        <begin position="245"/>
        <end position="276"/>
    </location>
</feature>
<sequence length="806" mass="91596">MAFEGHQNTFANSLFPTYQRQASVNVAGGNNGNATLPFFSIPSVSLQEQDTVSYMPWSHNAHDDPYELINCVQSSIKSRNPTDNTDYDVETDLQGLVSSILDEADSQGSYYSEGGLPTCNPVWSPKTLREELLQYFQSEAKTQHNPTFSPNYVSREAFNKAQGQSMDKDVEEFCQQSNCLATNQQWLLNLSNGDKDSYTLRPQKLPPGLPMHNTVNAYPHTQNTVNAYPHTQNTVNAYPHTQIQQSKYDNTSADKDRGSNRPVNNFPDLSDVLRPQNEMNNPCFDPYYEDHYIQSSAKSISNEQYVPQDINQLVSSFQSFMAGEHDSLCRRDFPNMHKQTFGMLHEDGMVEQWKITSPAVSTQSTPAIQTQKQLLGEYGLVQRERNGGVRKKTFKHDALQDLPGFSSQNTEYFQQPETFSASVKLPNQYQNKMSMQRENINMSMNQYSKHHSQQGQMQNKPQMQKEKKMVQMSGILGEGFSTRPLTNTRMRDGDKKQVFSHNPYYDLQGGMQSQRFDGEISIISAGNTQQGMPLTYPVSDFRGRPSIPINSYFSSRSMLPYGSVAPGMDVCDMSGSESAAFKSYVSDMMTRGGESTYHGMASAMITSMVMNQGGPMIQLYFYLDECYEQWRCLEKERKRTEAILTKTFHGKRTAAVTNTTLPKTPPNPTRIDHLIVKQNREQAKVASLLDRMECLCNIPLHINIHTALNRHHMAIRITQARRKEEIANMSKHQQQRAHFTEDRDILLLVVALKDLAATTRKLCTAMWCALQMTLPKPVKRQDHYVDKEATHREGYSSPIEGYSFKL</sequence>
<dbReference type="GO" id="GO:0005737">
    <property type="term" value="C:cytoplasm"/>
    <property type="evidence" value="ECO:0007669"/>
    <property type="project" value="TreeGrafter"/>
</dbReference>
<proteinExistence type="predicted"/>
<dbReference type="Ensembl" id="ENSSDUT00000025142.1">
    <property type="protein sequence ID" value="ENSSDUP00000024683.1"/>
    <property type="gene ID" value="ENSSDUG00000017934.1"/>
</dbReference>
<reference evidence="2" key="1">
    <citation type="submission" date="2025-08" db="UniProtKB">
        <authorList>
            <consortium name="Ensembl"/>
        </authorList>
    </citation>
    <scope>IDENTIFICATION</scope>
</reference>
<dbReference type="STRING" id="41447.ENSSDUP00000024683"/>
<dbReference type="InterPro" id="IPR027963">
    <property type="entry name" value="MEIOC"/>
</dbReference>
<organism evidence="2 3">
    <name type="scientific">Seriola dumerili</name>
    <name type="common">Greater amberjack</name>
    <name type="synonym">Caranx dumerili</name>
    <dbReference type="NCBI Taxonomy" id="41447"/>
    <lineage>
        <taxon>Eukaryota</taxon>
        <taxon>Metazoa</taxon>
        <taxon>Chordata</taxon>
        <taxon>Craniata</taxon>
        <taxon>Vertebrata</taxon>
        <taxon>Euteleostomi</taxon>
        <taxon>Actinopterygii</taxon>
        <taxon>Neopterygii</taxon>
        <taxon>Teleostei</taxon>
        <taxon>Neoteleostei</taxon>
        <taxon>Acanthomorphata</taxon>
        <taxon>Carangaria</taxon>
        <taxon>Carangiformes</taxon>
        <taxon>Carangidae</taxon>
        <taxon>Seriola</taxon>
    </lineage>
</organism>
<dbReference type="GO" id="GO:0048255">
    <property type="term" value="P:mRNA stabilization"/>
    <property type="evidence" value="ECO:0007669"/>
    <property type="project" value="TreeGrafter"/>
</dbReference>
<dbReference type="PANTHER" id="PTHR33861:SF4">
    <property type="entry name" value="MEIOSIS-SPECIFIC COILED-COIL DOMAIN-CONTAINING PROTEIN MEIOC"/>
    <property type="match status" value="1"/>
</dbReference>
<dbReference type="GO" id="GO:0007141">
    <property type="term" value="P:male meiosis I"/>
    <property type="evidence" value="ECO:0007669"/>
    <property type="project" value="TreeGrafter"/>
</dbReference>
<dbReference type="GO" id="GO:0005634">
    <property type="term" value="C:nucleus"/>
    <property type="evidence" value="ECO:0007669"/>
    <property type="project" value="TreeGrafter"/>
</dbReference>
<keyword evidence="3" id="KW-1185">Reference proteome</keyword>
<dbReference type="GeneTree" id="ENSGT00390000003267"/>
<dbReference type="OMA" id="KMQMSGF"/>
<dbReference type="Proteomes" id="UP000261420">
    <property type="component" value="Unplaced"/>
</dbReference>
<dbReference type="Pfam" id="PF15189">
    <property type="entry name" value="MEIOC"/>
    <property type="match status" value="1"/>
</dbReference>
<dbReference type="AlphaFoldDB" id="A0A3B4V1N2"/>
<dbReference type="GO" id="GO:0007144">
    <property type="term" value="P:female meiosis I"/>
    <property type="evidence" value="ECO:0007669"/>
    <property type="project" value="TreeGrafter"/>
</dbReference>
<dbReference type="PANTHER" id="PTHR33861">
    <property type="entry name" value="PROTEIN CBG18333"/>
    <property type="match status" value="1"/>
</dbReference>
<reference evidence="2" key="2">
    <citation type="submission" date="2025-09" db="UniProtKB">
        <authorList>
            <consortium name="Ensembl"/>
        </authorList>
    </citation>
    <scope>IDENTIFICATION</scope>
</reference>
<evidence type="ECO:0000313" key="2">
    <source>
        <dbReference type="Ensembl" id="ENSSDUP00000024683.1"/>
    </source>
</evidence>
<evidence type="ECO:0000313" key="3">
    <source>
        <dbReference type="Proteomes" id="UP000261420"/>
    </source>
</evidence>
<name>A0A3B4V1N2_SERDU</name>
<protein>
    <submittedName>
        <fullName evidence="2">Minamoto</fullName>
    </submittedName>
</protein>